<reference evidence="2 3" key="1">
    <citation type="submission" date="2019-10" db="EMBL/GenBank/DDBJ databases">
        <title>Description of Paenibacillus terricola sp. nov.</title>
        <authorList>
            <person name="Carlier A."/>
            <person name="Qi S."/>
        </authorList>
    </citation>
    <scope>NUCLEOTIDE SEQUENCE [LARGE SCALE GENOMIC DNA]</scope>
    <source>
        <strain evidence="2 3">LMG 31459</strain>
    </source>
</reference>
<dbReference type="EMBL" id="WHOB01000052">
    <property type="protein sequence ID" value="NOU80665.1"/>
    <property type="molecule type" value="Genomic_DNA"/>
</dbReference>
<keyword evidence="3" id="KW-1185">Reference proteome</keyword>
<evidence type="ECO:0000256" key="1">
    <source>
        <dbReference type="SAM" id="MobiDB-lite"/>
    </source>
</evidence>
<accession>A0ABX1YI07</accession>
<comment type="caution">
    <text evidence="2">The sequence shown here is derived from an EMBL/GenBank/DDBJ whole genome shotgun (WGS) entry which is preliminary data.</text>
</comment>
<organism evidence="2 3">
    <name type="scientific">Paenibacillus phytohabitans</name>
    <dbReference type="NCBI Taxonomy" id="2654978"/>
    <lineage>
        <taxon>Bacteria</taxon>
        <taxon>Bacillati</taxon>
        <taxon>Bacillota</taxon>
        <taxon>Bacilli</taxon>
        <taxon>Bacillales</taxon>
        <taxon>Paenibacillaceae</taxon>
        <taxon>Paenibacillus</taxon>
    </lineage>
</organism>
<sequence>MKGKSALDSGEIGANEQMKGKSALNSSNSGAKERIKGKSALDSSNNSDTIERMRGIVQETGRVQVT</sequence>
<name>A0ABX1YI07_9BACL</name>
<evidence type="ECO:0000313" key="3">
    <source>
        <dbReference type="Proteomes" id="UP000596857"/>
    </source>
</evidence>
<evidence type="ECO:0000313" key="2">
    <source>
        <dbReference type="EMBL" id="NOU80665.1"/>
    </source>
</evidence>
<feature type="region of interest" description="Disordered" evidence="1">
    <location>
        <begin position="1"/>
        <end position="66"/>
    </location>
</feature>
<dbReference type="Proteomes" id="UP000596857">
    <property type="component" value="Unassembled WGS sequence"/>
</dbReference>
<evidence type="ECO:0008006" key="4">
    <source>
        <dbReference type="Google" id="ProtNLM"/>
    </source>
</evidence>
<gene>
    <name evidence="2" type="ORF">GC101_17520</name>
</gene>
<protein>
    <recommendedName>
        <fullName evidence="4">Spore protein</fullName>
    </recommendedName>
</protein>
<proteinExistence type="predicted"/>